<name>A0A7R8D4Y2_LEPSM</name>
<protein>
    <submittedName>
        <fullName evidence="2">(salmon louse) hypothetical protein</fullName>
    </submittedName>
</protein>
<dbReference type="AlphaFoldDB" id="A0A7R8D4Y2"/>
<feature type="compositionally biased region" description="Basic and acidic residues" evidence="1">
    <location>
        <begin position="11"/>
        <end position="22"/>
    </location>
</feature>
<evidence type="ECO:0000313" key="2">
    <source>
        <dbReference type="EMBL" id="CAF3029801.1"/>
    </source>
</evidence>
<proteinExistence type="predicted"/>
<feature type="region of interest" description="Disordered" evidence="1">
    <location>
        <begin position="1"/>
        <end position="22"/>
    </location>
</feature>
<keyword evidence="3" id="KW-1185">Reference proteome</keyword>
<dbReference type="InterPro" id="IPR008491">
    <property type="entry name" value="CDK5RAP3"/>
</dbReference>
<dbReference type="OrthoDB" id="340432at2759"/>
<gene>
    <name evidence="2" type="ORF">LSAA_13753</name>
</gene>
<accession>A0A7R8D4Y2</accession>
<dbReference type="EMBL" id="HG994587">
    <property type="protein sequence ID" value="CAF3029801.1"/>
    <property type="molecule type" value="Genomic_DNA"/>
</dbReference>
<organism evidence="2 3">
    <name type="scientific">Lepeophtheirus salmonis</name>
    <name type="common">Salmon louse</name>
    <name type="synonym">Caligus salmonis</name>
    <dbReference type="NCBI Taxonomy" id="72036"/>
    <lineage>
        <taxon>Eukaryota</taxon>
        <taxon>Metazoa</taxon>
        <taxon>Ecdysozoa</taxon>
        <taxon>Arthropoda</taxon>
        <taxon>Crustacea</taxon>
        <taxon>Multicrustacea</taxon>
        <taxon>Hexanauplia</taxon>
        <taxon>Copepoda</taxon>
        <taxon>Siphonostomatoida</taxon>
        <taxon>Caligidae</taxon>
        <taxon>Lepeophtheirus</taxon>
    </lineage>
</organism>
<sequence>MVSKAKLAVSQREDTLEESREAKKNIDIIAEQTKILQNNITSDISKRYKNRKVNIMGGIQSCHCHSDYDSALTSRKAKQDHNLAKLSDEAVNKYWESNEKARSQTHL</sequence>
<dbReference type="Pfam" id="PF05600">
    <property type="entry name" value="CDK5RAP3"/>
    <property type="match status" value="1"/>
</dbReference>
<dbReference type="Proteomes" id="UP000675881">
    <property type="component" value="Chromosome 8"/>
</dbReference>
<evidence type="ECO:0000256" key="1">
    <source>
        <dbReference type="SAM" id="MobiDB-lite"/>
    </source>
</evidence>
<evidence type="ECO:0000313" key="3">
    <source>
        <dbReference type="Proteomes" id="UP000675881"/>
    </source>
</evidence>
<reference evidence="2" key="1">
    <citation type="submission" date="2021-02" db="EMBL/GenBank/DDBJ databases">
        <authorList>
            <person name="Bekaert M."/>
        </authorList>
    </citation>
    <scope>NUCLEOTIDE SEQUENCE</scope>
    <source>
        <strain evidence="2">IoA-00</strain>
    </source>
</reference>